<evidence type="ECO:0000313" key="4">
    <source>
        <dbReference type="EMBL" id="PWK51868.1"/>
    </source>
</evidence>
<dbReference type="InterPro" id="IPR041465">
    <property type="entry name" value="SfsA_N"/>
</dbReference>
<evidence type="ECO:0000256" key="1">
    <source>
        <dbReference type="HAMAP-Rule" id="MF_00095"/>
    </source>
</evidence>
<dbReference type="AlphaFoldDB" id="A0A316FSZ1"/>
<proteinExistence type="inferred from homology"/>
<name>A0A316FSZ1_9GAMM</name>
<dbReference type="Pfam" id="PF03749">
    <property type="entry name" value="SfsA"/>
    <property type="match status" value="1"/>
</dbReference>
<reference evidence="4 5" key="1">
    <citation type="submission" date="2018-05" db="EMBL/GenBank/DDBJ databases">
        <title>Genomic Encyclopedia of Type Strains, Phase IV (KMG-IV): sequencing the most valuable type-strain genomes for metagenomic binning, comparative biology and taxonomic classification.</title>
        <authorList>
            <person name="Goeker M."/>
        </authorList>
    </citation>
    <scope>NUCLEOTIDE SEQUENCE [LARGE SCALE GENOMIC DNA]</scope>
    <source>
        <strain evidence="4 5">DSM 25350</strain>
    </source>
</reference>
<dbReference type="PANTHER" id="PTHR30545">
    <property type="entry name" value="SUGAR FERMENTATION STIMULATION PROTEIN A"/>
    <property type="match status" value="1"/>
</dbReference>
<keyword evidence="5" id="KW-1185">Reference proteome</keyword>
<dbReference type="Gene3D" id="3.40.1350.60">
    <property type="match status" value="1"/>
</dbReference>
<feature type="domain" description="SfsA N-terminal OB" evidence="3">
    <location>
        <begin position="13"/>
        <end position="78"/>
    </location>
</feature>
<dbReference type="Pfam" id="PF17746">
    <property type="entry name" value="SfsA_N"/>
    <property type="match status" value="1"/>
</dbReference>
<dbReference type="RefSeq" id="WP_109763254.1">
    <property type="nucleotide sequence ID" value="NZ_QGGU01000005.1"/>
</dbReference>
<feature type="domain" description="Sugar fermentation stimulation protein C-terminal" evidence="2">
    <location>
        <begin position="84"/>
        <end position="223"/>
    </location>
</feature>
<accession>A0A316FSZ1</accession>
<sequence>MQFTPPLTPARLIKRYKRFLADVTLDDGTELTVHCPNTGSMKACWEPGWQVYLQDSNNPKRKYPHTWVIAENTDGERIGINTHLANQLVEDAIRQGVIKELADFESLRREVKYGDENSRIDFLLETSELPVYIEVKSVTLKEDDGLGYFPDAQTTRGQKHLRELMALAQSQQARAVLLFCVQHTGITSVAAARHIDPAYAELLDDAIKAGVEVLAYGTDITPQEIRLTQKLTLR</sequence>
<dbReference type="FunFam" id="3.40.1350.60:FF:000001">
    <property type="entry name" value="Sugar fermentation stimulation protein A"/>
    <property type="match status" value="1"/>
</dbReference>
<dbReference type="EMBL" id="QGGU01000005">
    <property type="protein sequence ID" value="PWK51868.1"/>
    <property type="molecule type" value="Genomic_DNA"/>
</dbReference>
<organism evidence="4 5">
    <name type="scientific">Pleionea mediterranea</name>
    <dbReference type="NCBI Taxonomy" id="523701"/>
    <lineage>
        <taxon>Bacteria</taxon>
        <taxon>Pseudomonadati</taxon>
        <taxon>Pseudomonadota</taxon>
        <taxon>Gammaproteobacteria</taxon>
        <taxon>Oceanospirillales</taxon>
        <taxon>Pleioneaceae</taxon>
        <taxon>Pleionea</taxon>
    </lineage>
</organism>
<evidence type="ECO:0000259" key="3">
    <source>
        <dbReference type="Pfam" id="PF17746"/>
    </source>
</evidence>
<dbReference type="PANTHER" id="PTHR30545:SF2">
    <property type="entry name" value="SUGAR FERMENTATION STIMULATION PROTEIN A"/>
    <property type="match status" value="1"/>
</dbReference>
<dbReference type="CDD" id="cd22359">
    <property type="entry name" value="SfsA-like_bacterial"/>
    <property type="match status" value="1"/>
</dbReference>
<protein>
    <recommendedName>
        <fullName evidence="1">Sugar fermentation stimulation protein homolog</fullName>
    </recommendedName>
</protein>
<comment type="caution">
    <text evidence="4">The sequence shown here is derived from an EMBL/GenBank/DDBJ whole genome shotgun (WGS) entry which is preliminary data.</text>
</comment>
<evidence type="ECO:0000313" key="5">
    <source>
        <dbReference type="Proteomes" id="UP000245790"/>
    </source>
</evidence>
<dbReference type="FunFam" id="2.40.50.580:FF:000001">
    <property type="entry name" value="Sugar fermentation stimulation protein A"/>
    <property type="match status" value="1"/>
</dbReference>
<dbReference type="NCBIfam" id="TIGR00230">
    <property type="entry name" value="sfsA"/>
    <property type="match status" value="1"/>
</dbReference>
<dbReference type="OrthoDB" id="9802365at2"/>
<dbReference type="InterPro" id="IPR005224">
    <property type="entry name" value="SfsA"/>
</dbReference>
<dbReference type="Proteomes" id="UP000245790">
    <property type="component" value="Unassembled WGS sequence"/>
</dbReference>
<dbReference type="HAMAP" id="MF_00095">
    <property type="entry name" value="SfsA"/>
    <property type="match status" value="1"/>
</dbReference>
<comment type="similarity">
    <text evidence="1">Belongs to the SfsA family.</text>
</comment>
<dbReference type="Gene3D" id="2.40.50.580">
    <property type="match status" value="1"/>
</dbReference>
<dbReference type="InterPro" id="IPR040452">
    <property type="entry name" value="SfsA_C"/>
</dbReference>
<gene>
    <name evidence="1" type="primary">sfsA</name>
    <name evidence="4" type="ORF">C8D97_105184</name>
</gene>
<evidence type="ECO:0000259" key="2">
    <source>
        <dbReference type="Pfam" id="PF03749"/>
    </source>
</evidence>
<dbReference type="GO" id="GO:0003677">
    <property type="term" value="F:DNA binding"/>
    <property type="evidence" value="ECO:0007669"/>
    <property type="project" value="InterPro"/>
</dbReference>